<dbReference type="InterPro" id="IPR043148">
    <property type="entry name" value="TagF_C"/>
</dbReference>
<gene>
    <name evidence="1" type="ORF">SDC9_116938</name>
</gene>
<accession>A0A645BWZ2</accession>
<organism evidence="1">
    <name type="scientific">bioreactor metagenome</name>
    <dbReference type="NCBI Taxonomy" id="1076179"/>
    <lineage>
        <taxon>unclassified sequences</taxon>
        <taxon>metagenomes</taxon>
        <taxon>ecological metagenomes</taxon>
    </lineage>
</organism>
<dbReference type="AlphaFoldDB" id="A0A645BWZ2"/>
<dbReference type="EMBL" id="VSSQ01023201">
    <property type="protein sequence ID" value="MPM69990.1"/>
    <property type="molecule type" value="Genomic_DNA"/>
</dbReference>
<evidence type="ECO:0000313" key="1">
    <source>
        <dbReference type="EMBL" id="MPM69990.1"/>
    </source>
</evidence>
<dbReference type="Gene3D" id="3.40.50.12580">
    <property type="match status" value="1"/>
</dbReference>
<reference evidence="1" key="1">
    <citation type="submission" date="2019-08" db="EMBL/GenBank/DDBJ databases">
        <authorList>
            <person name="Kucharzyk K."/>
            <person name="Murdoch R.W."/>
            <person name="Higgins S."/>
            <person name="Loffler F."/>
        </authorList>
    </citation>
    <scope>NUCLEOTIDE SEQUENCE</scope>
</reference>
<dbReference type="InterPro" id="IPR030906">
    <property type="entry name" value="Surf_polysacc"/>
</dbReference>
<comment type="caution">
    <text evidence="1">The sequence shown here is derived from an EMBL/GenBank/DDBJ whole genome shotgun (WGS) entry which is preliminary data.</text>
</comment>
<dbReference type="NCBIfam" id="TIGR04396">
    <property type="entry name" value="surf_polysacc"/>
    <property type="match status" value="1"/>
</dbReference>
<sequence length="370" mass="44193">MKVIIFYHEIQRELQNAYLLKAELQRRGHEVYVYHYDYIVKPKRVLYFTPDIVITHCLHDPKAVEYVTRTFNSKITRIVNLQYEQVMSNMWDKATYQIPQGIEKNAMHLCWGEMGKNRFISNGINEENVKVVGCLNVDMCSERFRSIYKNKEQMASDYNLDKSKEWILFLSSFTLAQVKKSQQKGMGIRVGEAKATEFCEISTESRKIILEWIEEYISNNDCEFVYRPHPYEKRKLNNFDALDELESKSERFHVIKEDSVRSWINVCDKINTWISTSIIDAYFMNKNCAILRPVNIPEYLDHELMMNSNKINNYEEFYNYNKFDCNMEFALDKKIIDGYYSVDKNKYAYERICDLLEKIYKDNLIMKLYS</sequence>
<dbReference type="SUPFAM" id="SSF53756">
    <property type="entry name" value="UDP-Glycosyltransferase/glycogen phosphorylase"/>
    <property type="match status" value="1"/>
</dbReference>
<proteinExistence type="predicted"/>
<protein>
    <submittedName>
        <fullName evidence="1">Uncharacterized protein</fullName>
    </submittedName>
</protein>
<name>A0A645BWZ2_9ZZZZ</name>